<accession>A0A066Z607</accession>
<comment type="caution">
    <text evidence="1">The sequence shown here is derived from an EMBL/GenBank/DDBJ whole genome shotgun (WGS) entry which is preliminary data.</text>
</comment>
<dbReference type="AlphaFoldDB" id="A0A066Z607"/>
<gene>
    <name evidence="1" type="ORF">KCH_26270</name>
</gene>
<dbReference type="EMBL" id="JNBY01000081">
    <property type="protein sequence ID" value="KDN85610.1"/>
    <property type="molecule type" value="Genomic_DNA"/>
</dbReference>
<evidence type="ECO:0000313" key="2">
    <source>
        <dbReference type="Proteomes" id="UP000027178"/>
    </source>
</evidence>
<protein>
    <submittedName>
        <fullName evidence="1">Uncharacterized protein</fullName>
    </submittedName>
</protein>
<proteinExistence type="predicted"/>
<organism evidence="1 2">
    <name type="scientific">Kitasatospora cheerisanensis KCTC 2395</name>
    <dbReference type="NCBI Taxonomy" id="1348663"/>
    <lineage>
        <taxon>Bacteria</taxon>
        <taxon>Bacillati</taxon>
        <taxon>Actinomycetota</taxon>
        <taxon>Actinomycetes</taxon>
        <taxon>Kitasatosporales</taxon>
        <taxon>Streptomycetaceae</taxon>
        <taxon>Kitasatospora</taxon>
    </lineage>
</organism>
<name>A0A066Z607_9ACTN</name>
<reference evidence="1 2" key="1">
    <citation type="submission" date="2014-05" db="EMBL/GenBank/DDBJ databases">
        <title>Draft Genome Sequence of Kitasatospora cheerisanensis KCTC 2395.</title>
        <authorList>
            <person name="Nam D.H."/>
        </authorList>
    </citation>
    <scope>NUCLEOTIDE SEQUENCE [LARGE SCALE GENOMIC DNA]</scope>
    <source>
        <strain evidence="1 2">KCTC 2395</strain>
    </source>
</reference>
<dbReference type="Proteomes" id="UP000027178">
    <property type="component" value="Unassembled WGS sequence"/>
</dbReference>
<keyword evidence="2" id="KW-1185">Reference proteome</keyword>
<evidence type="ECO:0000313" key="1">
    <source>
        <dbReference type="EMBL" id="KDN85610.1"/>
    </source>
</evidence>
<dbReference type="PATRIC" id="fig|1348663.4.peg.2535"/>
<dbReference type="HOGENOM" id="CLU_184403_0_0_11"/>
<dbReference type="eggNOG" id="ENOG50328VR">
    <property type="taxonomic scope" value="Bacteria"/>
</dbReference>
<sequence>MDGTRLGGMSIIVLVERDADQGVGPGGADPAVVAVHAAGPDPDVPLDPLPVTLCGLDTAQMEHSEYQRTRPGQRWYPPELAAVRCLECERVLRQT</sequence>